<keyword evidence="4 5" id="KW-0472">Membrane</keyword>
<dbReference type="Proteomes" id="UP000757103">
    <property type="component" value="Unassembled WGS sequence"/>
</dbReference>
<reference evidence="6" key="2">
    <citation type="submission" date="2021-09" db="EMBL/GenBank/DDBJ databases">
        <authorList>
            <person name="Gilroy R."/>
        </authorList>
    </citation>
    <scope>NUCLEOTIDE SEQUENCE</scope>
    <source>
        <strain evidence="6">CHK121-7720</strain>
    </source>
</reference>
<dbReference type="PANTHER" id="PTHR37306:SF1">
    <property type="entry name" value="COLICIN V PRODUCTION PROTEIN"/>
    <property type="match status" value="1"/>
</dbReference>
<dbReference type="InterPro" id="IPR003825">
    <property type="entry name" value="Colicin-V_CvpA"/>
</dbReference>
<dbReference type="GO" id="GO:0009403">
    <property type="term" value="P:toxin biosynthetic process"/>
    <property type="evidence" value="ECO:0007669"/>
    <property type="project" value="InterPro"/>
</dbReference>
<dbReference type="GO" id="GO:0016020">
    <property type="term" value="C:membrane"/>
    <property type="evidence" value="ECO:0007669"/>
    <property type="project" value="UniProtKB-SubCell"/>
</dbReference>
<feature type="transmembrane region" description="Helical" evidence="5">
    <location>
        <begin position="7"/>
        <end position="25"/>
    </location>
</feature>
<protein>
    <submittedName>
        <fullName evidence="6">CvpA family protein</fullName>
    </submittedName>
</protein>
<accession>A0A921MPZ4</accession>
<dbReference type="PANTHER" id="PTHR37306">
    <property type="entry name" value="COLICIN V PRODUCTION PROTEIN"/>
    <property type="match status" value="1"/>
</dbReference>
<proteinExistence type="predicted"/>
<sequence length="192" mass="20903">MNYIDFIIVLIVLVGALYGLIKGVFRQLGSLGGFVAGILVSRLFGGSFAGLLQQMFDLPAGVSRIVAYSVLFLLVYLVCLQLMRLIHHISHQVALGWLDRLGGALFGAAKYLVILSILLNLVHLVDSKIRVLPSHAVATAHLYQHTLRVAPALFSIAQEQLAAGNKPDDRLFIPCATASDEPYLCCENSKDD</sequence>
<evidence type="ECO:0000313" key="6">
    <source>
        <dbReference type="EMBL" id="HJG88380.1"/>
    </source>
</evidence>
<evidence type="ECO:0000256" key="4">
    <source>
        <dbReference type="ARBA" id="ARBA00023136"/>
    </source>
</evidence>
<name>A0A921MPZ4_9BACT</name>
<dbReference type="RefSeq" id="WP_025278905.1">
    <property type="nucleotide sequence ID" value="NZ_CAMLUE010000022.1"/>
</dbReference>
<evidence type="ECO:0000313" key="7">
    <source>
        <dbReference type="Proteomes" id="UP000757103"/>
    </source>
</evidence>
<dbReference type="GeneID" id="90529570"/>
<evidence type="ECO:0000256" key="1">
    <source>
        <dbReference type="ARBA" id="ARBA00004141"/>
    </source>
</evidence>
<evidence type="ECO:0000256" key="3">
    <source>
        <dbReference type="ARBA" id="ARBA00022989"/>
    </source>
</evidence>
<feature type="transmembrane region" description="Helical" evidence="5">
    <location>
        <begin position="31"/>
        <end position="53"/>
    </location>
</feature>
<dbReference type="AlphaFoldDB" id="A0A921MPZ4"/>
<gene>
    <name evidence="6" type="ORF">K8U91_02735</name>
</gene>
<dbReference type="Pfam" id="PF02674">
    <property type="entry name" value="Colicin_V"/>
    <property type="match status" value="1"/>
</dbReference>
<feature type="transmembrane region" description="Helical" evidence="5">
    <location>
        <begin position="65"/>
        <end position="83"/>
    </location>
</feature>
<feature type="transmembrane region" description="Helical" evidence="5">
    <location>
        <begin position="103"/>
        <end position="125"/>
    </location>
</feature>
<dbReference type="EMBL" id="DYUD01000010">
    <property type="protein sequence ID" value="HJG88380.1"/>
    <property type="molecule type" value="Genomic_DNA"/>
</dbReference>
<reference evidence="6" key="1">
    <citation type="journal article" date="2021" name="PeerJ">
        <title>Extensive microbial diversity within the chicken gut microbiome revealed by metagenomics and culture.</title>
        <authorList>
            <person name="Gilroy R."/>
            <person name="Ravi A."/>
            <person name="Getino M."/>
            <person name="Pursley I."/>
            <person name="Horton D.L."/>
            <person name="Alikhan N.F."/>
            <person name="Baker D."/>
            <person name="Gharbi K."/>
            <person name="Hall N."/>
            <person name="Watson M."/>
            <person name="Adriaenssens E.M."/>
            <person name="Foster-Nyarko E."/>
            <person name="Jarju S."/>
            <person name="Secka A."/>
            <person name="Antonio M."/>
            <person name="Oren A."/>
            <person name="Chaudhuri R.R."/>
            <person name="La Ragione R."/>
            <person name="Hildebrand F."/>
            <person name="Pallen M.J."/>
        </authorList>
    </citation>
    <scope>NUCLEOTIDE SEQUENCE</scope>
    <source>
        <strain evidence="6">CHK121-7720</strain>
    </source>
</reference>
<keyword evidence="2 5" id="KW-0812">Transmembrane</keyword>
<comment type="subcellular location">
    <subcellularLocation>
        <location evidence="1">Membrane</location>
        <topology evidence="1">Multi-pass membrane protein</topology>
    </subcellularLocation>
</comment>
<evidence type="ECO:0000256" key="2">
    <source>
        <dbReference type="ARBA" id="ARBA00022692"/>
    </source>
</evidence>
<evidence type="ECO:0000256" key="5">
    <source>
        <dbReference type="SAM" id="Phobius"/>
    </source>
</evidence>
<keyword evidence="3 5" id="KW-1133">Transmembrane helix</keyword>
<comment type="caution">
    <text evidence="6">The sequence shown here is derived from an EMBL/GenBank/DDBJ whole genome shotgun (WGS) entry which is preliminary data.</text>
</comment>
<organism evidence="6 7">
    <name type="scientific">Barnesiella viscericola</name>
    <dbReference type="NCBI Taxonomy" id="397865"/>
    <lineage>
        <taxon>Bacteria</taxon>
        <taxon>Pseudomonadati</taxon>
        <taxon>Bacteroidota</taxon>
        <taxon>Bacteroidia</taxon>
        <taxon>Bacteroidales</taxon>
        <taxon>Barnesiellaceae</taxon>
        <taxon>Barnesiella</taxon>
    </lineage>
</organism>